<evidence type="ECO:0000256" key="1">
    <source>
        <dbReference type="ARBA" id="ARBA00023125"/>
    </source>
</evidence>
<keyword evidence="1" id="KW-0238">DNA-binding</keyword>
<evidence type="ECO:0000313" key="3">
    <source>
        <dbReference type="Proteomes" id="UP000179266"/>
    </source>
</evidence>
<organism evidence="2 3">
    <name type="scientific">Candidatus Schekmanbacteria bacterium RBG_13_48_7</name>
    <dbReference type="NCBI Taxonomy" id="1817878"/>
    <lineage>
        <taxon>Bacteria</taxon>
        <taxon>Candidatus Schekmaniibacteriota</taxon>
    </lineage>
</organism>
<dbReference type="InterPro" id="IPR010998">
    <property type="entry name" value="Integrase_recombinase_N"/>
</dbReference>
<name>A0A1F7S7J7_9BACT</name>
<evidence type="ECO:0008006" key="4">
    <source>
        <dbReference type="Google" id="ProtNLM"/>
    </source>
</evidence>
<dbReference type="GO" id="GO:0003677">
    <property type="term" value="F:DNA binding"/>
    <property type="evidence" value="ECO:0007669"/>
    <property type="project" value="UniProtKB-KW"/>
</dbReference>
<accession>A0A1F7S7J7</accession>
<sequence length="293" mass="34172">MSSTNNLELILDKVKLLKPIDNPPESPGKQWAIPVSRINAAPSGFNVNIKIVPPILFHSVNYISIFEFSEIDQNTKYLDLYVARNKSPYRVKINKIIYNEFMSKVPPRMAEAFNIFIFKLIEAAGTIYVDDHTLKYLKTGHWREFTTTEELTKNNLGIWSRISDSGKKVCPRCKSHFWVNLVLEESKNRTICRNCESRQKGEALRKLTRGFKDYLHNRANQWIEKKMTEIQAFEKYFSGKAILDLSTEDIFKYIKSCDQPDSESMSENNRRIIIKEFFEYCFSNGLVDKNPLE</sequence>
<reference evidence="2 3" key="1">
    <citation type="journal article" date="2016" name="Nat. Commun.">
        <title>Thousands of microbial genomes shed light on interconnected biogeochemical processes in an aquifer system.</title>
        <authorList>
            <person name="Anantharaman K."/>
            <person name="Brown C.T."/>
            <person name="Hug L.A."/>
            <person name="Sharon I."/>
            <person name="Castelle C.J."/>
            <person name="Probst A.J."/>
            <person name="Thomas B.C."/>
            <person name="Singh A."/>
            <person name="Wilkins M.J."/>
            <person name="Karaoz U."/>
            <person name="Brodie E.L."/>
            <person name="Williams K.H."/>
            <person name="Hubbard S.S."/>
            <person name="Banfield J.F."/>
        </authorList>
    </citation>
    <scope>NUCLEOTIDE SEQUENCE [LARGE SCALE GENOMIC DNA]</scope>
</reference>
<dbReference type="Gene3D" id="1.10.150.130">
    <property type="match status" value="1"/>
</dbReference>
<proteinExistence type="predicted"/>
<dbReference type="Proteomes" id="UP000179266">
    <property type="component" value="Unassembled WGS sequence"/>
</dbReference>
<evidence type="ECO:0000313" key="2">
    <source>
        <dbReference type="EMBL" id="OGL49785.1"/>
    </source>
</evidence>
<protein>
    <recommendedName>
        <fullName evidence="4">Core-binding (CB) domain-containing protein</fullName>
    </recommendedName>
</protein>
<dbReference type="AlphaFoldDB" id="A0A1F7S7J7"/>
<dbReference type="EMBL" id="MGDD01000013">
    <property type="protein sequence ID" value="OGL49785.1"/>
    <property type="molecule type" value="Genomic_DNA"/>
</dbReference>
<comment type="caution">
    <text evidence="2">The sequence shown here is derived from an EMBL/GenBank/DDBJ whole genome shotgun (WGS) entry which is preliminary data.</text>
</comment>
<gene>
    <name evidence="2" type="ORF">A2161_01250</name>
</gene>